<reference evidence="3 4" key="1">
    <citation type="journal article" date="2019" name="Mol. Biol. Evol.">
        <title>Blast fungal genomes show frequent chromosomal changes, gene gains and losses, and effector gene turnover.</title>
        <authorList>
            <person name="Gomez Luciano L.B."/>
            <person name="Jason Tsai I."/>
            <person name="Chuma I."/>
            <person name="Tosa Y."/>
            <person name="Chen Y.H."/>
            <person name="Li J.Y."/>
            <person name="Li M.Y."/>
            <person name="Jade Lu M.Y."/>
            <person name="Nakayashiki H."/>
            <person name="Li W.H."/>
        </authorList>
    </citation>
    <scope>NUCLEOTIDE SEQUENCE [LARGE SCALE GENOMIC DNA]</scope>
    <source>
        <strain evidence="3">MZ5-1-6</strain>
    </source>
</reference>
<gene>
    <name evidence="3" type="ORF">PoMZ_05020</name>
</gene>
<dbReference type="AlphaFoldDB" id="A0A4P7NE20"/>
<keyword evidence="2" id="KW-1133">Transmembrane helix</keyword>
<evidence type="ECO:0000313" key="4">
    <source>
        <dbReference type="Proteomes" id="UP000294847"/>
    </source>
</evidence>
<evidence type="ECO:0000256" key="1">
    <source>
        <dbReference type="SAM" id="MobiDB-lite"/>
    </source>
</evidence>
<keyword evidence="2" id="KW-0472">Membrane</keyword>
<dbReference type="Proteomes" id="UP000294847">
    <property type="component" value="Chromosome 3"/>
</dbReference>
<feature type="transmembrane region" description="Helical" evidence="2">
    <location>
        <begin position="97"/>
        <end position="119"/>
    </location>
</feature>
<protein>
    <submittedName>
        <fullName evidence="3">Uncharacterized protein</fullName>
    </submittedName>
</protein>
<feature type="region of interest" description="Disordered" evidence="1">
    <location>
        <begin position="1"/>
        <end position="63"/>
    </location>
</feature>
<keyword evidence="2" id="KW-0812">Transmembrane</keyword>
<feature type="compositionally biased region" description="Pro residues" evidence="1">
    <location>
        <begin position="31"/>
        <end position="40"/>
    </location>
</feature>
<sequence length="292" mass="31650">MSKERPARIASRTIQASGTWLALPSPGRTLQPPPTSPCPPENHTSSMSWSVSSSESNPSSMSDASGILAKSWCRMEGASDRERLRLRMRATTWRVRLAIHAGLGVWDISKLIVVTTVLVSHVVQFLFKSALLLVAIVLTPTLVNQVLAELGPPFVDTDCVSNHLGRGASRVRKLGAVTLHPSRLEAWDAVDRVKQTEEADAAHGSGEGFAETLEEAVKLVHLGAVLVHGFPDIAHVLSQFCFFLLVRLGIYLSLLLRIRLCIIAFGVSTRAPTALPLGKGSPSKRHHLLISV</sequence>
<dbReference type="EMBL" id="CP034206">
    <property type="protein sequence ID" value="QBZ60050.1"/>
    <property type="molecule type" value="Genomic_DNA"/>
</dbReference>
<proteinExistence type="predicted"/>
<name>A0A4P7NE20_PYROR</name>
<feature type="compositionally biased region" description="Low complexity" evidence="1">
    <location>
        <begin position="45"/>
        <end position="63"/>
    </location>
</feature>
<organism evidence="3 4">
    <name type="scientific">Pyricularia oryzae</name>
    <name type="common">Rice blast fungus</name>
    <name type="synonym">Magnaporthe oryzae</name>
    <dbReference type="NCBI Taxonomy" id="318829"/>
    <lineage>
        <taxon>Eukaryota</taxon>
        <taxon>Fungi</taxon>
        <taxon>Dikarya</taxon>
        <taxon>Ascomycota</taxon>
        <taxon>Pezizomycotina</taxon>
        <taxon>Sordariomycetes</taxon>
        <taxon>Sordariomycetidae</taxon>
        <taxon>Magnaporthales</taxon>
        <taxon>Pyriculariaceae</taxon>
        <taxon>Pyricularia</taxon>
    </lineage>
</organism>
<evidence type="ECO:0000313" key="3">
    <source>
        <dbReference type="EMBL" id="QBZ60050.1"/>
    </source>
</evidence>
<evidence type="ECO:0000256" key="2">
    <source>
        <dbReference type="SAM" id="Phobius"/>
    </source>
</evidence>
<accession>A0A4P7NE20</accession>